<dbReference type="Pfam" id="PF20148">
    <property type="entry name" value="DUF6531"/>
    <property type="match status" value="1"/>
</dbReference>
<dbReference type="Gene3D" id="2.180.10.10">
    <property type="entry name" value="RHS repeat-associated core"/>
    <property type="match status" value="2"/>
</dbReference>
<dbReference type="InterPro" id="IPR045351">
    <property type="entry name" value="DUF6531"/>
</dbReference>
<dbReference type="NCBIfam" id="TIGR01643">
    <property type="entry name" value="YD_repeat_2x"/>
    <property type="match status" value="8"/>
</dbReference>
<sequence length="1506" mass="170003">MTKSAKALLAIETMIPVLEFMEVLKPKPELREPAVVSHEVEHSLALVGLVAGAVIGGFIAFKLPKKSIFSIADGIGTGAAIGEFLGSQFSFGTGEISSGAATVLIEGKKAARAEDFVNCWMHSVSQIAQGSETVAICKSPASRKGEKLTCGAIIREGVQTVKIGGPSADVLAIADEVPEFIRDIVLVCDILALKDTAEWIATGLFFVGKKAVGAIKEAGLATWNFIESTPLFRKASDEIVDGIENITEAVRKKFDDIAGGGSSEAIEEVSEQVRKNVDDLGLGGSGSNAIETISEQTQKGLDDLNLNGGARQAGDQVENISDRIQKNVDELEINGKNSSKSPDGQSCSNRCTDGDPIDVATGQVVEVRTDFQIDATIPLVLKRTYLTGLKYSGQLGKGWADTWGQKLRIVGETCEFFTDEGQILFFELPQGNGSGRNPHQPHLTLVRYRGHYALYDHLDQKRYGFFCQDGEWMYLSEIADRNGNVVAFDRDEHGNVREVLHSDGHRLRVTMEDGFIRKIEQRGSQGQYRDLMRYEQDTHGRLIAAEGVQSTRLQYEYDDRHRLVCWLDQKETWARYEYDDHDRVSFTNCADGRYTGRFEYQPDQRQTHFYSEEAGRRTYFYNSLGLVTRQEDELGLVRTTLWDQWGQYIGTKTPSGRRTTRSLDEYGRVVAVVGPDQLAKRFFYSSAGDLRCVALPEGSTWHMAYDSWGNRLSVTDPTGAVTKYEYNRQGRLKAVTKANGASTRYQYDQLLRPIAVTNAKGEKTSVRYDEFSRIIDTTDPEFVHKEYQYDAWDRIVGVNYPAANPLDLGGRFRQAFEYDIEGNLARFTNGKGHSEAFEFGSFDLLRRKVDAKGNEHRFFYDGEIRLTKVQNSRGEAYRYEYDQRGNVILEQDFSGRIHRYEYDLDGLCVAKINSHKETTTYHYNAAGRLEKEVSHSGGETRYSYDLLGRMIRATSPTADVEFKRDLLGRVISEKQNGRIVESRFDECGNRVTRVTDSGHLTRFEFDRRGLLKRLQLPFDQGLDFRYNGRGQELQRKHEKGFILRQSYNSWGLLKQQTVGRHVENWVPHQAQPAKRKIVPSMNRLFSYDHHFNLTKVEENDHLRATYRYDQNDQILSAEYGNGVAEAFSYNGNLDLKARSVTVRGGSVPIQAEARDRIINYQKGSRFASDGVLSYRYDEEGRVIEKREEKPGFRPQVWAFEWNESNQVQAVRTPSGQTWKYTYDPFGRRLEKRCGQSGTKFLWDGDVLAEEVPFASGTDASAKVWVFEPGQFVPMACQQGSKAAYVVTDHLGTPVEMYREDGDVVWSGSLGVWGDQHRAEGRSDGEAAWENPFRFQGQMFDSESGLHYNRHRYYDPSSSQYISPDPIGLEGGFRPQGYVEKPCADFDPLGLNRCEGNPSVSLPSDGKWSPTKFADGKLEDHFQKHSHEWGLGNITIEGYEKRAHSLLSKVVDGNILGFTSKQGTVFRYNNRTNEFATAKPDGTIETLFRPIDGFDYFQRQIIKYGKN</sequence>
<feature type="domain" description="Teneurin-like YD-shell" evidence="5">
    <location>
        <begin position="598"/>
        <end position="722"/>
    </location>
</feature>
<dbReference type="Gene3D" id="2.60.200.60">
    <property type="match status" value="1"/>
</dbReference>
<feature type="transmembrane region" description="Helical" evidence="3">
    <location>
        <begin position="44"/>
        <end position="61"/>
    </location>
</feature>
<keyword evidence="7" id="KW-1185">Reference proteome</keyword>
<dbReference type="InterPro" id="IPR031325">
    <property type="entry name" value="RHS_repeat"/>
</dbReference>
<accession>A0A8J7Q2Z3</accession>
<dbReference type="Proteomes" id="UP000664417">
    <property type="component" value="Unassembled WGS sequence"/>
</dbReference>
<evidence type="ECO:0000313" key="7">
    <source>
        <dbReference type="Proteomes" id="UP000664417"/>
    </source>
</evidence>
<proteinExistence type="predicted"/>
<feature type="domain" description="Teneurin-like YD-shell" evidence="5">
    <location>
        <begin position="859"/>
        <end position="1003"/>
    </location>
</feature>
<dbReference type="RefSeq" id="WP_207857964.1">
    <property type="nucleotide sequence ID" value="NZ_JAFREP010000005.1"/>
</dbReference>
<evidence type="ECO:0000259" key="4">
    <source>
        <dbReference type="Pfam" id="PF20148"/>
    </source>
</evidence>
<keyword evidence="3" id="KW-1133">Transmembrane helix</keyword>
<dbReference type="NCBIfam" id="TIGR03696">
    <property type="entry name" value="Rhs_assc_core"/>
    <property type="match status" value="1"/>
</dbReference>
<name>A0A8J7Q2Z3_9BACT</name>
<feature type="domain" description="Teneurin-like YD-shell" evidence="5">
    <location>
        <begin position="1091"/>
        <end position="1364"/>
    </location>
</feature>
<organism evidence="6 7">
    <name type="scientific">Acanthopleuribacter pedis</name>
    <dbReference type="NCBI Taxonomy" id="442870"/>
    <lineage>
        <taxon>Bacteria</taxon>
        <taxon>Pseudomonadati</taxon>
        <taxon>Acidobacteriota</taxon>
        <taxon>Holophagae</taxon>
        <taxon>Acanthopleuribacterales</taxon>
        <taxon>Acanthopleuribacteraceae</taxon>
        <taxon>Acanthopleuribacter</taxon>
    </lineage>
</organism>
<reference evidence="6" key="1">
    <citation type="submission" date="2021-03" db="EMBL/GenBank/DDBJ databases">
        <authorList>
            <person name="Wang G."/>
        </authorList>
    </citation>
    <scope>NUCLEOTIDE SEQUENCE</scope>
    <source>
        <strain evidence="6">KCTC 12899</strain>
    </source>
</reference>
<dbReference type="PANTHER" id="PTHR32305">
    <property type="match status" value="1"/>
</dbReference>
<dbReference type="PANTHER" id="PTHR32305:SF15">
    <property type="entry name" value="PROTEIN RHSA-RELATED"/>
    <property type="match status" value="1"/>
</dbReference>
<comment type="caution">
    <text evidence="6">The sequence shown here is derived from an EMBL/GenBank/DDBJ whole genome shotgun (WGS) entry which is preliminary data.</text>
</comment>
<evidence type="ECO:0000256" key="1">
    <source>
        <dbReference type="ARBA" id="ARBA00022737"/>
    </source>
</evidence>
<feature type="region of interest" description="Disordered" evidence="2">
    <location>
        <begin position="332"/>
        <end position="352"/>
    </location>
</feature>
<dbReference type="Pfam" id="PF05488">
    <property type="entry name" value="PAAR_motif"/>
    <property type="match status" value="1"/>
</dbReference>
<gene>
    <name evidence="6" type="ORF">J3U88_07455</name>
</gene>
<evidence type="ECO:0000256" key="3">
    <source>
        <dbReference type="SAM" id="Phobius"/>
    </source>
</evidence>
<dbReference type="Pfam" id="PF05593">
    <property type="entry name" value="RHS_repeat"/>
    <property type="match status" value="1"/>
</dbReference>
<dbReference type="InterPro" id="IPR008727">
    <property type="entry name" value="PAAR_motif"/>
</dbReference>
<feature type="domain" description="DUF6531" evidence="4">
    <location>
        <begin position="354"/>
        <end position="426"/>
    </location>
</feature>
<keyword evidence="3" id="KW-0812">Transmembrane</keyword>
<dbReference type="InterPro" id="IPR006530">
    <property type="entry name" value="YD"/>
</dbReference>
<protein>
    <submittedName>
        <fullName evidence="6">PAAR/RHS domain-containing protein</fullName>
    </submittedName>
</protein>
<dbReference type="InterPro" id="IPR022385">
    <property type="entry name" value="Rhs_assc_core"/>
</dbReference>
<evidence type="ECO:0000256" key="2">
    <source>
        <dbReference type="SAM" id="MobiDB-lite"/>
    </source>
</evidence>
<evidence type="ECO:0000313" key="6">
    <source>
        <dbReference type="EMBL" id="MBO1318285.1"/>
    </source>
</evidence>
<evidence type="ECO:0000259" key="5">
    <source>
        <dbReference type="Pfam" id="PF25023"/>
    </source>
</evidence>
<dbReference type="EMBL" id="JAFREP010000005">
    <property type="protein sequence ID" value="MBO1318285.1"/>
    <property type="molecule type" value="Genomic_DNA"/>
</dbReference>
<keyword evidence="3" id="KW-0472">Membrane</keyword>
<dbReference type="InterPro" id="IPR050708">
    <property type="entry name" value="T6SS_VgrG/RHS"/>
</dbReference>
<dbReference type="InterPro" id="IPR056823">
    <property type="entry name" value="TEN-like_YD-shell"/>
</dbReference>
<feature type="compositionally biased region" description="Polar residues" evidence="2">
    <location>
        <begin position="335"/>
        <end position="351"/>
    </location>
</feature>
<keyword evidence="1" id="KW-0677">Repeat</keyword>
<dbReference type="Pfam" id="PF25023">
    <property type="entry name" value="TEN_YD-shell"/>
    <property type="match status" value="3"/>
</dbReference>
<dbReference type="CDD" id="cd14742">
    <property type="entry name" value="PAAR_RHS"/>
    <property type="match status" value="1"/>
</dbReference>